<name>A0A9P7QKI0_9HYPO</name>
<feature type="compositionally biased region" description="Polar residues" evidence="1">
    <location>
        <begin position="83"/>
        <end position="93"/>
    </location>
</feature>
<feature type="region of interest" description="Disordered" evidence="1">
    <location>
        <begin position="42"/>
        <end position="194"/>
    </location>
</feature>
<feature type="compositionally biased region" description="Low complexity" evidence="1">
    <location>
        <begin position="42"/>
        <end position="59"/>
    </location>
</feature>
<feature type="region of interest" description="Disordered" evidence="1">
    <location>
        <begin position="278"/>
        <end position="320"/>
    </location>
</feature>
<dbReference type="Proteomes" id="UP000707071">
    <property type="component" value="Unassembled WGS sequence"/>
</dbReference>
<dbReference type="EMBL" id="SRRH01000058">
    <property type="protein sequence ID" value="KAG6300733.1"/>
    <property type="molecule type" value="Genomic_DNA"/>
</dbReference>
<evidence type="ECO:0000313" key="2">
    <source>
        <dbReference type="EMBL" id="KAG6300733.1"/>
    </source>
</evidence>
<dbReference type="AlphaFoldDB" id="A0A9P7QKI0"/>
<reference evidence="2 3" key="1">
    <citation type="journal article" date="2020" name="bioRxiv">
        <title>Whole genome comparisons of ergot fungi reveals the divergence and evolution of species within the genus Claviceps are the result of varying mechanisms driving genome evolution and host range expansion.</title>
        <authorList>
            <person name="Wyka S.A."/>
            <person name="Mondo S.J."/>
            <person name="Liu M."/>
            <person name="Dettman J."/>
            <person name="Nalam V."/>
            <person name="Broders K.D."/>
        </authorList>
    </citation>
    <scope>NUCLEOTIDE SEQUENCE [LARGE SCALE GENOMIC DNA]</scope>
    <source>
        <strain evidence="2 3">Clav52</strain>
    </source>
</reference>
<keyword evidence="3" id="KW-1185">Reference proteome</keyword>
<feature type="compositionally biased region" description="Acidic residues" evidence="1">
    <location>
        <begin position="69"/>
        <end position="80"/>
    </location>
</feature>
<comment type="caution">
    <text evidence="2">The sequence shown here is derived from an EMBL/GenBank/DDBJ whole genome shotgun (WGS) entry which is preliminary data.</text>
</comment>
<accession>A0A9P7QKI0</accession>
<sequence>MTPTRSSDSPPPRPAHIWSVEENIAYFRRCAPDSIYNLAQLQSSVVQPKRPSSRSSSVHSSEKESDGAGSDDDNDDDDEPLNASESTENTDASPPNWKDSIATGKYADSLLKTPQPGSNDTTVFCMRFPSSATTNPTQEAATGARHSDIPGPSADASANRLARAGSTHAARDSLTGPTRDSEQPRLATDPLNPETFTNIPPAPILPKELSPPSSPSARVCEWCCRLALPAADVCIIHKLAEIEEARRDWAITGYKKFREDQLTKTTSEKTYLEKALREKMRQQSDTQKQQQQQQQQQCRTSDNNNNNDNNNRGCHSRSLDAEIRDMQTELRTRDEQIKKWSAEKEQEQKMLWTRLPVPSRKTIVRAHHGKIRVFSGREPVGGLGLVRKRCGCKEEYLRLSIQQGYV</sequence>
<gene>
    <name evidence="2" type="ORF">E4U09_006368</name>
</gene>
<evidence type="ECO:0000256" key="1">
    <source>
        <dbReference type="SAM" id="MobiDB-lite"/>
    </source>
</evidence>
<evidence type="ECO:0000313" key="3">
    <source>
        <dbReference type="Proteomes" id="UP000707071"/>
    </source>
</evidence>
<feature type="compositionally biased region" description="Low complexity" evidence="1">
    <location>
        <begin position="283"/>
        <end position="311"/>
    </location>
</feature>
<organism evidence="2 3">
    <name type="scientific">Claviceps aff. purpurea</name>
    <dbReference type="NCBI Taxonomy" id="1967640"/>
    <lineage>
        <taxon>Eukaryota</taxon>
        <taxon>Fungi</taxon>
        <taxon>Dikarya</taxon>
        <taxon>Ascomycota</taxon>
        <taxon>Pezizomycotina</taxon>
        <taxon>Sordariomycetes</taxon>
        <taxon>Hypocreomycetidae</taxon>
        <taxon>Hypocreales</taxon>
        <taxon>Clavicipitaceae</taxon>
        <taxon>Claviceps</taxon>
    </lineage>
</organism>
<proteinExistence type="predicted"/>
<protein>
    <submittedName>
        <fullName evidence="2">Uncharacterized protein</fullName>
    </submittedName>
</protein>
<feature type="compositionally biased region" description="Polar residues" evidence="1">
    <location>
        <begin position="130"/>
        <end position="140"/>
    </location>
</feature>